<dbReference type="Proteomes" id="UP000283128">
    <property type="component" value="Unassembled WGS sequence"/>
</dbReference>
<dbReference type="InterPro" id="IPR036188">
    <property type="entry name" value="FAD/NAD-bd_sf"/>
</dbReference>
<dbReference type="RefSeq" id="WP_127829410.1">
    <property type="nucleotide sequence ID" value="NZ_RZYA01000008.1"/>
</dbReference>
<accession>A0A437PLF4</accession>
<gene>
    <name evidence="6" type="ORF">EOT10_18920</name>
</gene>
<dbReference type="PANTHER" id="PTHR10961">
    <property type="entry name" value="PEROXISOMAL SARCOSINE OXIDASE"/>
    <property type="match status" value="1"/>
</dbReference>
<evidence type="ECO:0000256" key="3">
    <source>
        <dbReference type="ARBA" id="ARBA00022827"/>
    </source>
</evidence>
<dbReference type="Pfam" id="PF01266">
    <property type="entry name" value="DAO"/>
    <property type="match status" value="1"/>
</dbReference>
<evidence type="ECO:0000256" key="2">
    <source>
        <dbReference type="ARBA" id="ARBA00022630"/>
    </source>
</evidence>
<dbReference type="Gene3D" id="3.50.50.60">
    <property type="entry name" value="FAD/NAD(P)-binding domain"/>
    <property type="match status" value="1"/>
</dbReference>
<keyword evidence="7" id="KW-1185">Reference proteome</keyword>
<dbReference type="AlphaFoldDB" id="A0A437PLF4"/>
<comment type="caution">
    <text evidence="6">The sequence shown here is derived from an EMBL/GenBank/DDBJ whole genome shotgun (WGS) entry which is preliminary data.</text>
</comment>
<keyword evidence="4" id="KW-0560">Oxidoreductase</keyword>
<keyword evidence="2" id="KW-0285">Flavoprotein</keyword>
<dbReference type="InterPro" id="IPR045170">
    <property type="entry name" value="MTOX"/>
</dbReference>
<dbReference type="GO" id="GO:0050660">
    <property type="term" value="F:flavin adenine dinucleotide binding"/>
    <property type="evidence" value="ECO:0007669"/>
    <property type="project" value="InterPro"/>
</dbReference>
<organism evidence="6 7">
    <name type="scientific">Streptomyces antnestii</name>
    <dbReference type="NCBI Taxonomy" id="2494256"/>
    <lineage>
        <taxon>Bacteria</taxon>
        <taxon>Bacillati</taxon>
        <taxon>Actinomycetota</taxon>
        <taxon>Actinomycetes</taxon>
        <taxon>Kitasatosporales</taxon>
        <taxon>Streptomycetaceae</taxon>
        <taxon>Streptomyces</taxon>
    </lineage>
</organism>
<evidence type="ECO:0000313" key="7">
    <source>
        <dbReference type="Proteomes" id="UP000283128"/>
    </source>
</evidence>
<evidence type="ECO:0000256" key="1">
    <source>
        <dbReference type="ARBA" id="ARBA00001974"/>
    </source>
</evidence>
<dbReference type="SUPFAM" id="SSF54373">
    <property type="entry name" value="FAD-linked reductases, C-terminal domain"/>
    <property type="match status" value="1"/>
</dbReference>
<dbReference type="PANTHER" id="PTHR10961:SF7">
    <property type="entry name" value="FAD DEPENDENT OXIDOREDUCTASE DOMAIN-CONTAINING PROTEIN"/>
    <property type="match status" value="1"/>
</dbReference>
<dbReference type="SUPFAM" id="SSF51905">
    <property type="entry name" value="FAD/NAD(P)-binding domain"/>
    <property type="match status" value="1"/>
</dbReference>
<evidence type="ECO:0000256" key="4">
    <source>
        <dbReference type="ARBA" id="ARBA00023002"/>
    </source>
</evidence>
<dbReference type="OrthoDB" id="9806452at2"/>
<name>A0A437PLF4_9ACTN</name>
<sequence length="371" mass="39835">MTPHKASRDNAYDVLVIGAGAAGSATAWQLASRGHRVCLLERFEPGHRRGSSHGRSRLLRLTYPDPLYVGMAAEALRMWHRFESETGAGLITRVGAVDGGGADRLDRAAAALTAEGAAFERLTEAEAAVRWPQLRLPGDVLFHPDASRVDPDATLPALQRQAERFGCDIRHSTPVTALEIDADRARAHTPSGTFTAPVAVVTVGPWTSRLLDHVVKLPALTVTQEQVFHLPPRDPSAVWPAFSFQAEDGAIVYGMPTADEGVKVAEHLGGHEVTPDGRDGVVDADARRRVLDFAAERLPGVEPVVSSETTCLYTNTADEDFLLDRVGPLVIGTACSGHGFKFTPLLGRMLADLAVGEADPNPRFRLGIPAM</sequence>
<dbReference type="Gene3D" id="3.30.9.10">
    <property type="entry name" value="D-Amino Acid Oxidase, subunit A, domain 2"/>
    <property type="match status" value="1"/>
</dbReference>
<evidence type="ECO:0000313" key="6">
    <source>
        <dbReference type="EMBL" id="RVU23126.1"/>
    </source>
</evidence>
<dbReference type="GO" id="GO:0008115">
    <property type="term" value="F:sarcosine oxidase activity"/>
    <property type="evidence" value="ECO:0007669"/>
    <property type="project" value="TreeGrafter"/>
</dbReference>
<keyword evidence="3" id="KW-0274">FAD</keyword>
<dbReference type="InterPro" id="IPR006076">
    <property type="entry name" value="FAD-dep_OxRdtase"/>
</dbReference>
<feature type="domain" description="FAD dependent oxidoreductase" evidence="5">
    <location>
        <begin position="13"/>
        <end position="353"/>
    </location>
</feature>
<reference evidence="6 7" key="1">
    <citation type="submission" date="2019-01" db="EMBL/GenBank/DDBJ databases">
        <title>Genome sequences of Streptomyces and Rhizobium isolates collected from root and soil.</title>
        <authorList>
            <person name="Chhettri S."/>
            <person name="Sevigny J.L."/>
            <person name="Sen A."/>
            <person name="Ennis N."/>
            <person name="Tisa L."/>
        </authorList>
    </citation>
    <scope>NUCLEOTIDE SEQUENCE [LARGE SCALE GENOMIC DNA]</scope>
    <source>
        <strain evidence="6 7">San01</strain>
    </source>
</reference>
<dbReference type="EMBL" id="RZYA01000008">
    <property type="protein sequence ID" value="RVU23126.1"/>
    <property type="molecule type" value="Genomic_DNA"/>
</dbReference>
<proteinExistence type="predicted"/>
<evidence type="ECO:0000259" key="5">
    <source>
        <dbReference type="Pfam" id="PF01266"/>
    </source>
</evidence>
<comment type="cofactor">
    <cofactor evidence="1">
        <name>FAD</name>
        <dbReference type="ChEBI" id="CHEBI:57692"/>
    </cofactor>
</comment>
<protein>
    <submittedName>
        <fullName evidence="6">FAD-dependent oxidoreductase</fullName>
    </submittedName>
</protein>